<name>A0A0A3YSY3_BRAJP</name>
<reference evidence="2 3" key="1">
    <citation type="submission" date="2014-09" db="EMBL/GenBank/DDBJ databases">
        <title>Draft genome of Bradyrhizobium japonicum Is-34.</title>
        <authorList>
            <person name="Tsurumaru H."/>
            <person name="Yamakawa T."/>
            <person name="Hashimoto S."/>
            <person name="Okizaki K."/>
            <person name="Kanesaki Y."/>
            <person name="Yoshikawa H."/>
            <person name="Yajima S."/>
        </authorList>
    </citation>
    <scope>NUCLEOTIDE SEQUENCE [LARGE SCALE GENOMIC DNA]</scope>
    <source>
        <strain evidence="2 3">Is-34</strain>
    </source>
</reference>
<gene>
    <name evidence="2" type="ORF">MA20_29000</name>
</gene>
<dbReference type="InterPro" id="IPR006342">
    <property type="entry name" value="FkbM_mtfrase"/>
</dbReference>
<evidence type="ECO:0000259" key="1">
    <source>
        <dbReference type="Pfam" id="PF05050"/>
    </source>
</evidence>
<keyword evidence="2" id="KW-0808">Transferase</keyword>
<dbReference type="PANTHER" id="PTHR34203:SF15">
    <property type="entry name" value="SLL1173 PROTEIN"/>
    <property type="match status" value="1"/>
</dbReference>
<keyword evidence="2" id="KW-0489">Methyltransferase</keyword>
<dbReference type="Gene3D" id="3.40.50.150">
    <property type="entry name" value="Vaccinia Virus protein VP39"/>
    <property type="match status" value="1"/>
</dbReference>
<dbReference type="Pfam" id="PF05050">
    <property type="entry name" value="Methyltransf_21"/>
    <property type="match status" value="1"/>
</dbReference>
<dbReference type="InterPro" id="IPR052514">
    <property type="entry name" value="SAM-dependent_MTase"/>
</dbReference>
<feature type="domain" description="Methyltransferase FkbM" evidence="1">
    <location>
        <begin position="75"/>
        <end position="241"/>
    </location>
</feature>
<evidence type="ECO:0000313" key="3">
    <source>
        <dbReference type="Proteomes" id="UP000030377"/>
    </source>
</evidence>
<dbReference type="PANTHER" id="PTHR34203">
    <property type="entry name" value="METHYLTRANSFERASE, FKBM FAMILY PROTEIN"/>
    <property type="match status" value="1"/>
</dbReference>
<proteinExistence type="predicted"/>
<dbReference type="EMBL" id="JRPN01000020">
    <property type="protein sequence ID" value="KGT76783.1"/>
    <property type="molecule type" value="Genomic_DNA"/>
</dbReference>
<dbReference type="GO" id="GO:0008168">
    <property type="term" value="F:methyltransferase activity"/>
    <property type="evidence" value="ECO:0007669"/>
    <property type="project" value="UniProtKB-KW"/>
</dbReference>
<protein>
    <submittedName>
        <fullName evidence="2">FkbM family methyltransferase</fullName>
    </submittedName>
</protein>
<accession>A0A0A3YSY3</accession>
<dbReference type="NCBIfam" id="TIGR01444">
    <property type="entry name" value="fkbM_fam"/>
    <property type="match status" value="1"/>
</dbReference>
<dbReference type="Proteomes" id="UP000030377">
    <property type="component" value="Unassembled WGS sequence"/>
</dbReference>
<evidence type="ECO:0000313" key="2">
    <source>
        <dbReference type="EMBL" id="KGT76783.1"/>
    </source>
</evidence>
<sequence>MPIAGQKLAFVMASSNHGTMIVNRFDYRMVGPDRGYGVGFQILETAAFDRVEVNIALELLALRRRYHGDGVVAIDCGANIGVHTIEWASSMTGWGSVVAIEAQERIYYALAGNIAINNCFNAFAMHAAVSSESGTMQIPHPNYFAPSSFGSLELRQRPSNEFIGQPIDYTNNTVMIRKMTLDELNLPRVDFIKIDIEGMEMEALAGARETIKKYRPILLIEKIKTDNRQLEDWLKDNGYRFMGLDINILAVHQSDECWKDINAPQNAGQPAEARALATMNV</sequence>
<comment type="caution">
    <text evidence="2">The sequence shown here is derived from an EMBL/GenBank/DDBJ whole genome shotgun (WGS) entry which is preliminary data.</text>
</comment>
<dbReference type="SUPFAM" id="SSF53335">
    <property type="entry name" value="S-adenosyl-L-methionine-dependent methyltransferases"/>
    <property type="match status" value="1"/>
</dbReference>
<dbReference type="InterPro" id="IPR029063">
    <property type="entry name" value="SAM-dependent_MTases_sf"/>
</dbReference>
<dbReference type="RefSeq" id="WP_028161196.1">
    <property type="nucleotide sequence ID" value="NZ_CP081350.1"/>
</dbReference>
<dbReference type="GO" id="GO:0032259">
    <property type="term" value="P:methylation"/>
    <property type="evidence" value="ECO:0007669"/>
    <property type="project" value="UniProtKB-KW"/>
</dbReference>
<dbReference type="AlphaFoldDB" id="A0A0A3YSY3"/>
<organism evidence="2 3">
    <name type="scientific">Bradyrhizobium japonicum</name>
    <dbReference type="NCBI Taxonomy" id="375"/>
    <lineage>
        <taxon>Bacteria</taxon>
        <taxon>Pseudomonadati</taxon>
        <taxon>Pseudomonadota</taxon>
        <taxon>Alphaproteobacteria</taxon>
        <taxon>Hyphomicrobiales</taxon>
        <taxon>Nitrobacteraceae</taxon>
        <taxon>Bradyrhizobium</taxon>
    </lineage>
</organism>